<feature type="active site" description="Proton acceptor" evidence="4">
    <location>
        <position position="42"/>
    </location>
</feature>
<keyword evidence="7" id="KW-1185">Reference proteome</keyword>
<dbReference type="UniPathway" id="UPA00244">
    <property type="reaction ID" value="UER00313"/>
</dbReference>
<dbReference type="InterPro" id="IPR004569">
    <property type="entry name" value="PyrdxlP_synth_PdxJ"/>
</dbReference>
<proteinExistence type="inferred from homology"/>
<dbReference type="SUPFAM" id="SSF63892">
    <property type="entry name" value="Pyridoxine 5'-phosphate synthase"/>
    <property type="match status" value="1"/>
</dbReference>
<feature type="binding site" evidence="4">
    <location>
        <position position="44"/>
    </location>
    <ligand>
        <name>1-deoxy-D-xylulose 5-phosphate</name>
        <dbReference type="ChEBI" id="CHEBI:57792"/>
    </ligand>
</feature>
<dbReference type="Proteomes" id="UP000008139">
    <property type="component" value="Chromosome"/>
</dbReference>
<dbReference type="GO" id="GO:0005829">
    <property type="term" value="C:cytosol"/>
    <property type="evidence" value="ECO:0007669"/>
    <property type="project" value="TreeGrafter"/>
</dbReference>
<evidence type="ECO:0000256" key="2">
    <source>
        <dbReference type="ARBA" id="ARBA00022679"/>
    </source>
</evidence>
<dbReference type="GO" id="GO:0033856">
    <property type="term" value="F:pyridoxine 5'-phosphate synthase activity"/>
    <property type="evidence" value="ECO:0007669"/>
    <property type="project" value="UniProtKB-UniRule"/>
</dbReference>
<feature type="binding site" evidence="4">
    <location>
        <position position="191"/>
    </location>
    <ligand>
        <name>3-amino-2-oxopropyl phosphate</name>
        <dbReference type="ChEBI" id="CHEBI:57279"/>
    </ligand>
</feature>
<dbReference type="PANTHER" id="PTHR30456:SF0">
    <property type="entry name" value="PYRIDOXINE 5'-PHOSPHATE SYNTHASE"/>
    <property type="match status" value="1"/>
</dbReference>
<dbReference type="GO" id="GO:0008615">
    <property type="term" value="P:pyridoxine biosynthetic process"/>
    <property type="evidence" value="ECO:0007669"/>
    <property type="project" value="UniProtKB-UniRule"/>
</dbReference>
<name>F2LUV0_HIPMA</name>
<feature type="active site" description="Proton acceptor" evidence="4">
    <location>
        <position position="69"/>
    </location>
</feature>
<dbReference type="EMBL" id="CP002606">
    <property type="protein sequence ID" value="AEA33555.1"/>
    <property type="molecule type" value="Genomic_DNA"/>
</dbReference>
<dbReference type="OrthoDB" id="9806590at2"/>
<dbReference type="NCBIfam" id="NF003625">
    <property type="entry name" value="PRK05265.1-3"/>
    <property type="match status" value="1"/>
</dbReference>
<dbReference type="HAMAP" id="MF_00279">
    <property type="entry name" value="PdxJ"/>
    <property type="match status" value="1"/>
</dbReference>
<protein>
    <recommendedName>
        <fullName evidence="4 5">Pyridoxine 5'-phosphate synthase</fullName>
        <shortName evidence="4">PNP synthase</shortName>
        <ecNumber evidence="4 5">2.6.99.2</ecNumber>
    </recommendedName>
</protein>
<feature type="binding site" evidence="4">
    <location>
        <begin position="8"/>
        <end position="9"/>
    </location>
    <ligand>
        <name>1-deoxy-D-xylulose 5-phosphate</name>
        <dbReference type="ChEBI" id="CHEBI:57792"/>
    </ligand>
</feature>
<reference evidence="6 7" key="1">
    <citation type="journal article" date="2011" name="Stand. Genomic Sci.">
        <title>Complete genome sequence of the thermophilic sulfur-reducer Hippea maritima type strain (MH(2)).</title>
        <authorList>
            <person name="Huntemann M."/>
            <person name="Lu M."/>
            <person name="Nolan M."/>
            <person name="Lapidus A."/>
            <person name="Lucas S."/>
            <person name="Hammon N."/>
            <person name="Deshpande S."/>
            <person name="Cheng J.F."/>
            <person name="Tapia R."/>
            <person name="Han C."/>
            <person name="Goodwin L."/>
            <person name="Pitluck S."/>
            <person name="Liolios K."/>
            <person name="Pagani I."/>
            <person name="Ivanova N."/>
            <person name="Ovchinikova G."/>
            <person name="Pati A."/>
            <person name="Chen A."/>
            <person name="Palaniappan K."/>
            <person name="Land M."/>
            <person name="Hauser L."/>
            <person name="Jeffries C.D."/>
            <person name="Detter J.C."/>
            <person name="Brambilla E.M."/>
            <person name="Rohde M."/>
            <person name="Spring S."/>
            <person name="Goker M."/>
            <person name="Woyke T."/>
            <person name="Bristow J."/>
            <person name="Eisen J.A."/>
            <person name="Markowitz V."/>
            <person name="Hugenholtz P."/>
            <person name="Kyrpides N.C."/>
            <person name="Klenk H.P."/>
            <person name="Mavromatis K."/>
        </authorList>
    </citation>
    <scope>NUCLEOTIDE SEQUENCE [LARGE SCALE GENOMIC DNA]</scope>
    <source>
        <strain evidence="7">ATCC 700847 / DSM 10411 / MH2</strain>
    </source>
</reference>
<dbReference type="NCBIfam" id="NF003627">
    <property type="entry name" value="PRK05265.1-5"/>
    <property type="match status" value="1"/>
</dbReference>
<feature type="binding site" evidence="4">
    <location>
        <position position="6"/>
    </location>
    <ligand>
        <name>3-amino-2-oxopropyl phosphate</name>
        <dbReference type="ChEBI" id="CHEBI:57279"/>
    </ligand>
</feature>
<dbReference type="KEGG" id="hmr:Hipma_0585"/>
<dbReference type="InterPro" id="IPR013785">
    <property type="entry name" value="Aldolase_TIM"/>
</dbReference>
<keyword evidence="3 4" id="KW-0664">Pyridoxine biosynthesis</keyword>
<dbReference type="EC" id="2.6.99.2" evidence="4 5"/>
<evidence type="ECO:0000256" key="4">
    <source>
        <dbReference type="HAMAP-Rule" id="MF_00279"/>
    </source>
</evidence>
<sequence length="243" mass="27384">MRLGVNIDHVATIREARKTNEPEPIYAALLVQEALADGITMHLREDRRHIQDRDVYQVREIVKIPLNLEMSLNEEIVRIALDVKPHQATLVPENRQEITTEGGLDVVANSDRVSEVIKRLKGEGILVSLFIDPQEWQIEQAKNLGADAIELHTGNYANAKHDMEKRLELEKLIDAAKYAKSLGLHVHAGHGLTYENVKPVAAIKEIEELNIGHSIIAKSVFVGMKEAVSLMRQLIHEARWKLA</sequence>
<evidence type="ECO:0000313" key="6">
    <source>
        <dbReference type="EMBL" id="AEA33555.1"/>
    </source>
</evidence>
<reference evidence="7" key="2">
    <citation type="submission" date="2011-03" db="EMBL/GenBank/DDBJ databases">
        <title>The complete genome of Hippea maritima DSM 10411.</title>
        <authorList>
            <consortium name="US DOE Joint Genome Institute (JGI-PGF)"/>
            <person name="Lucas S."/>
            <person name="Copeland A."/>
            <person name="Lapidus A."/>
            <person name="Bruce D."/>
            <person name="Goodwin L."/>
            <person name="Pitluck S."/>
            <person name="Peters L."/>
            <person name="Kyrpides N."/>
            <person name="Mavromatis K."/>
            <person name="Pagani I."/>
            <person name="Ivanova N."/>
            <person name="Mikhailova N."/>
            <person name="Lu M."/>
            <person name="Detter J.C."/>
            <person name="Tapia R."/>
            <person name="Han C."/>
            <person name="Land M."/>
            <person name="Hauser L."/>
            <person name="Markowitz V."/>
            <person name="Cheng J.-F."/>
            <person name="Hugenholtz P."/>
            <person name="Woyke T."/>
            <person name="Wu D."/>
            <person name="Spring S."/>
            <person name="Schroeder M."/>
            <person name="Brambilla E."/>
            <person name="Klenk H.-P."/>
            <person name="Eisen J.A."/>
        </authorList>
    </citation>
    <scope>NUCLEOTIDE SEQUENCE [LARGE SCALE GENOMIC DNA]</scope>
    <source>
        <strain evidence="7">ATCC 700847 / DSM 10411 / MH2</strain>
    </source>
</reference>
<dbReference type="eggNOG" id="COG0854">
    <property type="taxonomic scope" value="Bacteria"/>
</dbReference>
<dbReference type="AlphaFoldDB" id="F2LUV0"/>
<dbReference type="Pfam" id="PF03740">
    <property type="entry name" value="PdxJ"/>
    <property type="match status" value="1"/>
</dbReference>
<feature type="site" description="Transition state stabilizer" evidence="4">
    <location>
        <position position="150"/>
    </location>
</feature>
<dbReference type="NCBIfam" id="TIGR00559">
    <property type="entry name" value="pdxJ"/>
    <property type="match status" value="1"/>
</dbReference>
<feature type="binding site" evidence="4">
    <location>
        <position position="49"/>
    </location>
    <ligand>
        <name>1-deoxy-D-xylulose 5-phosphate</name>
        <dbReference type="ChEBI" id="CHEBI:57792"/>
    </ligand>
</feature>
<comment type="subunit">
    <text evidence="4">Homooctamer; tetramer of dimers.</text>
</comment>
<comment type="function">
    <text evidence="4">Catalyzes the complicated ring closure reaction between the two acyclic compounds 1-deoxy-D-xylulose-5-phosphate (DXP) and 3-amino-2-oxopropyl phosphate (1-amino-acetone-3-phosphate or AAP) to form pyridoxine 5'-phosphate (PNP) and inorganic phosphate.</text>
</comment>
<gene>
    <name evidence="4" type="primary">pdxJ</name>
    <name evidence="6" type="ordered locus">Hipma_0585</name>
</gene>
<evidence type="ECO:0000256" key="5">
    <source>
        <dbReference type="NCBIfam" id="TIGR00559"/>
    </source>
</evidence>
<dbReference type="Gene3D" id="3.20.20.70">
    <property type="entry name" value="Aldolase class I"/>
    <property type="match status" value="1"/>
</dbReference>
<feature type="binding site" evidence="4">
    <location>
        <position position="17"/>
    </location>
    <ligand>
        <name>3-amino-2-oxopropyl phosphate</name>
        <dbReference type="ChEBI" id="CHEBI:57279"/>
    </ligand>
</feature>
<keyword evidence="1 4" id="KW-0963">Cytoplasm</keyword>
<keyword evidence="2 4" id="KW-0808">Transferase</keyword>
<dbReference type="STRING" id="760142.Hipma_0585"/>
<comment type="catalytic activity">
    <reaction evidence="4">
        <text>3-amino-2-oxopropyl phosphate + 1-deoxy-D-xylulose 5-phosphate = pyridoxine 5'-phosphate + phosphate + 2 H2O + H(+)</text>
        <dbReference type="Rhea" id="RHEA:15265"/>
        <dbReference type="ChEBI" id="CHEBI:15377"/>
        <dbReference type="ChEBI" id="CHEBI:15378"/>
        <dbReference type="ChEBI" id="CHEBI:43474"/>
        <dbReference type="ChEBI" id="CHEBI:57279"/>
        <dbReference type="ChEBI" id="CHEBI:57792"/>
        <dbReference type="ChEBI" id="CHEBI:58589"/>
        <dbReference type="EC" id="2.6.99.2"/>
    </reaction>
</comment>
<evidence type="ECO:0000256" key="1">
    <source>
        <dbReference type="ARBA" id="ARBA00022490"/>
    </source>
</evidence>
<evidence type="ECO:0000256" key="3">
    <source>
        <dbReference type="ARBA" id="ARBA00023096"/>
    </source>
</evidence>
<comment type="similarity">
    <text evidence="4">Belongs to the PNP synthase family.</text>
</comment>
<comment type="subcellular location">
    <subcellularLocation>
        <location evidence="4">Cytoplasm</location>
    </subcellularLocation>
</comment>
<comment type="pathway">
    <text evidence="4">Cofactor biosynthesis; pyridoxine 5'-phosphate biosynthesis; pyridoxine 5'-phosphate from D-erythrose 4-phosphate: step 5/5.</text>
</comment>
<feature type="binding site" evidence="4">
    <location>
        <position position="99"/>
    </location>
    <ligand>
        <name>1-deoxy-D-xylulose 5-phosphate</name>
        <dbReference type="ChEBI" id="CHEBI:57792"/>
    </ligand>
</feature>
<feature type="binding site" evidence="4">
    <location>
        <begin position="212"/>
        <end position="213"/>
    </location>
    <ligand>
        <name>3-amino-2-oxopropyl phosphate</name>
        <dbReference type="ChEBI" id="CHEBI:57279"/>
    </ligand>
</feature>
<dbReference type="PANTHER" id="PTHR30456">
    <property type="entry name" value="PYRIDOXINE 5'-PHOSPHATE SYNTHASE"/>
    <property type="match status" value="1"/>
</dbReference>
<dbReference type="RefSeq" id="WP_013681596.1">
    <property type="nucleotide sequence ID" value="NC_015318.1"/>
</dbReference>
<dbReference type="InterPro" id="IPR036130">
    <property type="entry name" value="Pyridoxine-5'_phos_synth"/>
</dbReference>
<accession>F2LUV0</accession>
<organism evidence="6 7">
    <name type="scientific">Hippea maritima (strain ATCC 700847 / DSM 10411 / MH2)</name>
    <dbReference type="NCBI Taxonomy" id="760142"/>
    <lineage>
        <taxon>Bacteria</taxon>
        <taxon>Pseudomonadati</taxon>
        <taxon>Campylobacterota</taxon>
        <taxon>Desulfurellia</taxon>
        <taxon>Desulfurellales</taxon>
        <taxon>Hippeaceae</taxon>
        <taxon>Hippea</taxon>
    </lineage>
</organism>
<dbReference type="HOGENOM" id="CLU_074563_0_0_7"/>
<evidence type="ECO:0000313" key="7">
    <source>
        <dbReference type="Proteomes" id="UP000008139"/>
    </source>
</evidence>
<dbReference type="FunCoup" id="F2LUV0">
    <property type="interactions" value="282"/>
</dbReference>
<dbReference type="InParanoid" id="F2LUV0"/>
<dbReference type="CDD" id="cd00003">
    <property type="entry name" value="PNPsynthase"/>
    <property type="match status" value="1"/>
</dbReference>
<feature type="active site" description="Proton donor" evidence="4">
    <location>
        <position position="190"/>
    </location>
</feature>